<reference evidence="3" key="1">
    <citation type="submission" date="2018-02" db="EMBL/GenBank/DDBJ databases">
        <authorList>
            <person name="Moore K."/>
            <person name="Momper L."/>
        </authorList>
    </citation>
    <scope>NUCLEOTIDE SEQUENCE [LARGE SCALE GENOMIC DNA]</scope>
    <source>
        <strain evidence="3">ULC18</strain>
    </source>
</reference>
<reference evidence="2 3" key="2">
    <citation type="submission" date="2018-03" db="EMBL/GenBank/DDBJ databases">
        <title>The ancient ancestry and fast evolution of plastids.</title>
        <authorList>
            <person name="Moore K.R."/>
            <person name="Magnabosco C."/>
            <person name="Momper L."/>
            <person name="Gold D.A."/>
            <person name="Bosak T."/>
            <person name="Fournier G.P."/>
        </authorList>
    </citation>
    <scope>NUCLEOTIDE SEQUENCE [LARGE SCALE GENOMIC DNA]</scope>
    <source>
        <strain evidence="2 3">ULC18</strain>
    </source>
</reference>
<dbReference type="Proteomes" id="UP000239576">
    <property type="component" value="Unassembled WGS sequence"/>
</dbReference>
<dbReference type="OrthoDB" id="9787727at2"/>
<evidence type="ECO:0000259" key="1">
    <source>
        <dbReference type="Pfam" id="PF13470"/>
    </source>
</evidence>
<keyword evidence="3" id="KW-1185">Reference proteome</keyword>
<dbReference type="Pfam" id="PF13470">
    <property type="entry name" value="PIN_3"/>
    <property type="match status" value="1"/>
</dbReference>
<evidence type="ECO:0000313" key="2">
    <source>
        <dbReference type="EMBL" id="PSB25176.1"/>
    </source>
</evidence>
<name>A0A2T1DXE0_9CYAN</name>
<proteinExistence type="predicted"/>
<accession>A0A2T1DXE0</accession>
<protein>
    <submittedName>
        <fullName evidence="2">Nucleic-acid-binding protein, contains PIN domain protein</fullName>
    </submittedName>
</protein>
<dbReference type="AlphaFoldDB" id="A0A2T1DXE0"/>
<feature type="domain" description="PIN" evidence="1">
    <location>
        <begin position="3"/>
        <end position="117"/>
    </location>
</feature>
<sequence length="136" mass="14936">MKRVLFDSDVLLDVFLQRQPHFTASAIAIDTVGQGKIEGYVAGHAVTNLFYLLRRQLERDQSRDILATLLLKMHVAAVTDAVIREALASSFTDFEDAVAHAAAKSIGVEIIVTRNIKDFRSGTIPAVLPEVFLATL</sequence>
<gene>
    <name evidence="2" type="ORF">C7B82_24230</name>
</gene>
<dbReference type="Gene3D" id="3.40.50.1010">
    <property type="entry name" value="5'-nuclease"/>
    <property type="match status" value="1"/>
</dbReference>
<dbReference type="InterPro" id="IPR029060">
    <property type="entry name" value="PIN-like_dom_sf"/>
</dbReference>
<dbReference type="RefSeq" id="WP_106259309.1">
    <property type="nucleotide sequence ID" value="NZ_CAWNSW010000010.1"/>
</dbReference>
<dbReference type="EMBL" id="PVWK01000130">
    <property type="protein sequence ID" value="PSB25176.1"/>
    <property type="molecule type" value="Genomic_DNA"/>
</dbReference>
<evidence type="ECO:0000313" key="3">
    <source>
        <dbReference type="Proteomes" id="UP000239576"/>
    </source>
</evidence>
<dbReference type="InterPro" id="IPR002716">
    <property type="entry name" value="PIN_dom"/>
</dbReference>
<dbReference type="SUPFAM" id="SSF88723">
    <property type="entry name" value="PIN domain-like"/>
    <property type="match status" value="1"/>
</dbReference>
<comment type="caution">
    <text evidence="2">The sequence shown here is derived from an EMBL/GenBank/DDBJ whole genome shotgun (WGS) entry which is preliminary data.</text>
</comment>
<organism evidence="2 3">
    <name type="scientific">Stenomitos frigidus ULC18</name>
    <dbReference type="NCBI Taxonomy" id="2107698"/>
    <lineage>
        <taxon>Bacteria</taxon>
        <taxon>Bacillati</taxon>
        <taxon>Cyanobacteriota</taxon>
        <taxon>Cyanophyceae</taxon>
        <taxon>Leptolyngbyales</taxon>
        <taxon>Leptolyngbyaceae</taxon>
        <taxon>Stenomitos</taxon>
    </lineage>
</organism>